<dbReference type="Proteomes" id="UP001222932">
    <property type="component" value="Unassembled WGS sequence"/>
</dbReference>
<feature type="region of interest" description="Disordered" evidence="5">
    <location>
        <begin position="1"/>
        <end position="40"/>
    </location>
</feature>
<keyword evidence="9" id="KW-1185">Reference proteome</keyword>
<reference evidence="8" key="2">
    <citation type="submission" date="2023-06" db="EMBL/GenBank/DDBJ databases">
        <authorList>
            <person name="Kobayashi Y."/>
            <person name="Kayamori A."/>
            <person name="Aoki K."/>
            <person name="Shiwa Y."/>
            <person name="Fujita N."/>
            <person name="Sugita T."/>
            <person name="Iwasaki W."/>
            <person name="Tanaka N."/>
            <person name="Takashima M."/>
        </authorList>
    </citation>
    <scope>NUCLEOTIDE SEQUENCE</scope>
    <source>
        <strain evidence="8">HIS016</strain>
    </source>
</reference>
<comment type="subcellular location">
    <subcellularLocation>
        <location evidence="1">Membrane</location>
        <topology evidence="1">Multi-pass membrane protein</topology>
    </subcellularLocation>
</comment>
<feature type="transmembrane region" description="Helical" evidence="6">
    <location>
        <begin position="374"/>
        <end position="392"/>
    </location>
</feature>
<sequence>MKEEEQRLVDDPPEPGPASALFTGYEVHKPDSNSDDSDHSDIELYPPHNTIYPGYEPPRGALGHAPPAHPHGTEIHWATLAEKRALWWSSALVTGMFILSWYIFATILSMYNKWMFSAEYYGFTYPLFVTACHMVVQWFCAAMIRWNVPRFRPAEQPTRRQYITRILPTAASTGGDIGLSNLSLKTITLSLYTMCKSSALIFVLMFAFLFKLEKYSFKLVSVIALISVGVFFMVFNVTAVSIPGLIMVFSASAMGGLRWALTELIMNKRAMGLSNPFATIFWLAPLMGLILFTVSAIIEDWIGMFTGPYFANPLVALKSTAIIAFPGAVAFAMVSSEYFVIHRTGVVPLSVAGIFKEVSTIAFSAWIFGDKLTALNLIGCAITIAGIALYSFHKYQKSMKTEVPLDEEGNVVPTENASDDERQPLNRGARGSHGSLASRPSIGSQYAPNTPSSRSRRTPDGGATPVDTVPMTELSNRSSEEDERTNRLRDNFEGWNTPGESDYESEVDEEEVLRYRGERVGLRSRWNEWWDRPM</sequence>
<dbReference type="AlphaFoldDB" id="A0AAD3YDQ8"/>
<feature type="transmembrane region" description="Helical" evidence="6">
    <location>
        <begin position="346"/>
        <end position="368"/>
    </location>
</feature>
<evidence type="ECO:0000256" key="4">
    <source>
        <dbReference type="ARBA" id="ARBA00023136"/>
    </source>
</evidence>
<feature type="compositionally biased region" description="Basic and acidic residues" evidence="5">
    <location>
        <begin position="26"/>
        <end position="40"/>
    </location>
</feature>
<accession>A0AAD3YDQ8</accession>
<dbReference type="InterPro" id="IPR004853">
    <property type="entry name" value="Sugar_P_trans_dom"/>
</dbReference>
<feature type="transmembrane region" description="Helical" evidence="6">
    <location>
        <begin position="86"/>
        <end position="111"/>
    </location>
</feature>
<evidence type="ECO:0000256" key="6">
    <source>
        <dbReference type="SAM" id="Phobius"/>
    </source>
</evidence>
<evidence type="ECO:0000313" key="8">
    <source>
        <dbReference type="EMBL" id="GMK59391.1"/>
    </source>
</evidence>
<feature type="transmembrane region" description="Helical" evidence="6">
    <location>
        <begin position="310"/>
        <end position="334"/>
    </location>
</feature>
<evidence type="ECO:0000313" key="9">
    <source>
        <dbReference type="Proteomes" id="UP001222932"/>
    </source>
</evidence>
<dbReference type="InterPro" id="IPR050186">
    <property type="entry name" value="TPT_transporter"/>
</dbReference>
<evidence type="ECO:0000256" key="5">
    <source>
        <dbReference type="SAM" id="MobiDB-lite"/>
    </source>
</evidence>
<proteinExistence type="predicted"/>
<feature type="region of interest" description="Disordered" evidence="5">
    <location>
        <begin position="406"/>
        <end position="505"/>
    </location>
</feature>
<dbReference type="PANTHER" id="PTHR11132">
    <property type="entry name" value="SOLUTE CARRIER FAMILY 35"/>
    <property type="match status" value="1"/>
</dbReference>
<evidence type="ECO:0000256" key="1">
    <source>
        <dbReference type="ARBA" id="ARBA00004141"/>
    </source>
</evidence>
<protein>
    <recommendedName>
        <fullName evidence="7">Sugar phosphate transporter domain-containing protein</fullName>
    </recommendedName>
</protein>
<organism evidence="8 9">
    <name type="scientific">Cutaneotrichosporon spelunceum</name>
    <dbReference type="NCBI Taxonomy" id="1672016"/>
    <lineage>
        <taxon>Eukaryota</taxon>
        <taxon>Fungi</taxon>
        <taxon>Dikarya</taxon>
        <taxon>Basidiomycota</taxon>
        <taxon>Agaricomycotina</taxon>
        <taxon>Tremellomycetes</taxon>
        <taxon>Trichosporonales</taxon>
        <taxon>Trichosporonaceae</taxon>
        <taxon>Cutaneotrichosporon</taxon>
    </lineage>
</organism>
<comment type="caution">
    <text evidence="8">The sequence shown here is derived from an EMBL/GenBank/DDBJ whole genome shotgun (WGS) entry which is preliminary data.</text>
</comment>
<feature type="transmembrane region" description="Helical" evidence="6">
    <location>
        <begin position="273"/>
        <end position="298"/>
    </location>
</feature>
<evidence type="ECO:0000259" key="7">
    <source>
        <dbReference type="Pfam" id="PF03151"/>
    </source>
</evidence>
<dbReference type="EMBL" id="BTCM01000007">
    <property type="protein sequence ID" value="GMK59391.1"/>
    <property type="molecule type" value="Genomic_DNA"/>
</dbReference>
<dbReference type="GO" id="GO:0016020">
    <property type="term" value="C:membrane"/>
    <property type="evidence" value="ECO:0007669"/>
    <property type="project" value="UniProtKB-SubCell"/>
</dbReference>
<feature type="compositionally biased region" description="Polar residues" evidence="5">
    <location>
        <begin position="441"/>
        <end position="453"/>
    </location>
</feature>
<feature type="transmembrane region" description="Helical" evidence="6">
    <location>
        <begin position="189"/>
        <end position="210"/>
    </location>
</feature>
<dbReference type="Pfam" id="PF03151">
    <property type="entry name" value="TPT"/>
    <property type="match status" value="1"/>
</dbReference>
<gene>
    <name evidence="8" type="ORF">CspeluHIS016_0704060</name>
</gene>
<keyword evidence="4 6" id="KW-0472">Membrane</keyword>
<keyword evidence="3 6" id="KW-1133">Transmembrane helix</keyword>
<keyword evidence="2 6" id="KW-0812">Transmembrane</keyword>
<evidence type="ECO:0000256" key="2">
    <source>
        <dbReference type="ARBA" id="ARBA00022692"/>
    </source>
</evidence>
<feature type="transmembrane region" description="Helical" evidence="6">
    <location>
        <begin position="123"/>
        <end position="144"/>
    </location>
</feature>
<name>A0AAD3YDQ8_9TREE</name>
<reference evidence="8" key="1">
    <citation type="journal article" date="2023" name="BMC Genomics">
        <title>Chromosome-level genome assemblies of Cutaneotrichosporon spp. (Trichosporonales, Basidiomycota) reveal imbalanced evolution between nucleotide sequences and chromosome synteny.</title>
        <authorList>
            <person name="Kobayashi Y."/>
            <person name="Kayamori A."/>
            <person name="Aoki K."/>
            <person name="Shiwa Y."/>
            <person name="Matsutani M."/>
            <person name="Fujita N."/>
            <person name="Sugita T."/>
            <person name="Iwasaki W."/>
            <person name="Tanaka N."/>
            <person name="Takashima M."/>
        </authorList>
    </citation>
    <scope>NUCLEOTIDE SEQUENCE</scope>
    <source>
        <strain evidence="8">HIS016</strain>
    </source>
</reference>
<evidence type="ECO:0000256" key="3">
    <source>
        <dbReference type="ARBA" id="ARBA00022989"/>
    </source>
</evidence>
<feature type="transmembrane region" description="Helical" evidence="6">
    <location>
        <begin position="241"/>
        <end position="261"/>
    </location>
</feature>
<feature type="domain" description="Sugar phosphate transporter" evidence="7">
    <location>
        <begin position="93"/>
        <end position="391"/>
    </location>
</feature>
<feature type="transmembrane region" description="Helical" evidence="6">
    <location>
        <begin position="217"/>
        <end position="235"/>
    </location>
</feature>
<feature type="compositionally biased region" description="Basic and acidic residues" evidence="5">
    <location>
        <begin position="1"/>
        <end position="10"/>
    </location>
</feature>